<dbReference type="SUPFAM" id="SSF52540">
    <property type="entry name" value="P-loop containing nucleoside triphosphate hydrolases"/>
    <property type="match status" value="1"/>
</dbReference>
<name>A0ABW3LHJ5_9BACI</name>
<dbReference type="InterPro" id="IPR052922">
    <property type="entry name" value="Cytidylate_Kinase-2"/>
</dbReference>
<protein>
    <submittedName>
        <fullName evidence="1">DNA topology modulation protein</fullName>
    </submittedName>
</protein>
<gene>
    <name evidence="1" type="ORF">ACFQ3N_04025</name>
</gene>
<dbReference type="EMBL" id="JBHTKJ010000008">
    <property type="protein sequence ID" value="MFD1037593.1"/>
    <property type="molecule type" value="Genomic_DNA"/>
</dbReference>
<sequence>MRKIAIIGNGGAGKSTLAKEIGSIVTIPVYHLDAIFWKPGWTPIQRDALIEEQNHILNKETWIIDGNYGSTMDLRLQIADTVIFLHYPTFRCLYGNTKRRIKYRNITRPDMGKDCPEKLDWEFFQWILQFNKIKTPAIYERLADLQDTNILIFKKPKELRAFLNNVRQETKLQKLV</sequence>
<dbReference type="RefSeq" id="WP_390359806.1">
    <property type="nucleotide sequence ID" value="NZ_JBHTKJ010000008.1"/>
</dbReference>
<dbReference type="Proteomes" id="UP001597040">
    <property type="component" value="Unassembled WGS sequence"/>
</dbReference>
<evidence type="ECO:0000313" key="1">
    <source>
        <dbReference type="EMBL" id="MFD1037593.1"/>
    </source>
</evidence>
<keyword evidence="2" id="KW-1185">Reference proteome</keyword>
<dbReference type="InterPro" id="IPR027417">
    <property type="entry name" value="P-loop_NTPase"/>
</dbReference>
<dbReference type="NCBIfam" id="NF005994">
    <property type="entry name" value="PRK08118.1"/>
    <property type="match status" value="1"/>
</dbReference>
<dbReference type="PANTHER" id="PTHR37816">
    <property type="entry name" value="YALI0E33011P"/>
    <property type="match status" value="1"/>
</dbReference>
<evidence type="ECO:0000313" key="2">
    <source>
        <dbReference type="Proteomes" id="UP001597040"/>
    </source>
</evidence>
<organism evidence="1 2">
    <name type="scientific">Virgibacillus byunsanensis</name>
    <dbReference type="NCBI Taxonomy" id="570945"/>
    <lineage>
        <taxon>Bacteria</taxon>
        <taxon>Bacillati</taxon>
        <taxon>Bacillota</taxon>
        <taxon>Bacilli</taxon>
        <taxon>Bacillales</taxon>
        <taxon>Bacillaceae</taxon>
        <taxon>Virgibacillus</taxon>
    </lineage>
</organism>
<accession>A0ABW3LHJ5</accession>
<proteinExistence type="predicted"/>
<reference evidence="2" key="1">
    <citation type="journal article" date="2019" name="Int. J. Syst. Evol. Microbiol.">
        <title>The Global Catalogue of Microorganisms (GCM) 10K type strain sequencing project: providing services to taxonomists for standard genome sequencing and annotation.</title>
        <authorList>
            <consortium name="The Broad Institute Genomics Platform"/>
            <consortium name="The Broad Institute Genome Sequencing Center for Infectious Disease"/>
            <person name="Wu L."/>
            <person name="Ma J."/>
        </authorList>
    </citation>
    <scope>NUCLEOTIDE SEQUENCE [LARGE SCALE GENOMIC DNA]</scope>
    <source>
        <strain evidence="2">CCUG 56754</strain>
    </source>
</reference>
<dbReference type="PANTHER" id="PTHR37816:SF3">
    <property type="entry name" value="MODULATES DNA TOPOLOGY"/>
    <property type="match status" value="1"/>
</dbReference>
<dbReference type="Gene3D" id="3.40.50.300">
    <property type="entry name" value="P-loop containing nucleotide triphosphate hydrolases"/>
    <property type="match status" value="1"/>
</dbReference>
<comment type="caution">
    <text evidence="1">The sequence shown here is derived from an EMBL/GenBank/DDBJ whole genome shotgun (WGS) entry which is preliminary data.</text>
</comment>